<dbReference type="AlphaFoldDB" id="A0A0E9SRE1"/>
<dbReference type="EMBL" id="GBXM01065469">
    <property type="protein sequence ID" value="JAH43108.1"/>
    <property type="molecule type" value="Transcribed_RNA"/>
</dbReference>
<accession>A0A0E9SRE1</accession>
<sequence>MSLRRFPVYGTSTVRTRAL</sequence>
<reference evidence="1" key="1">
    <citation type="submission" date="2014-11" db="EMBL/GenBank/DDBJ databases">
        <authorList>
            <person name="Amaro Gonzalez C."/>
        </authorList>
    </citation>
    <scope>NUCLEOTIDE SEQUENCE</scope>
</reference>
<protein>
    <submittedName>
        <fullName evidence="1">Uncharacterized protein</fullName>
    </submittedName>
</protein>
<organism evidence="1">
    <name type="scientific">Anguilla anguilla</name>
    <name type="common">European freshwater eel</name>
    <name type="synonym">Muraena anguilla</name>
    <dbReference type="NCBI Taxonomy" id="7936"/>
    <lineage>
        <taxon>Eukaryota</taxon>
        <taxon>Metazoa</taxon>
        <taxon>Chordata</taxon>
        <taxon>Craniata</taxon>
        <taxon>Vertebrata</taxon>
        <taxon>Euteleostomi</taxon>
        <taxon>Actinopterygii</taxon>
        <taxon>Neopterygii</taxon>
        <taxon>Teleostei</taxon>
        <taxon>Anguilliformes</taxon>
        <taxon>Anguillidae</taxon>
        <taxon>Anguilla</taxon>
    </lineage>
</organism>
<reference evidence="1" key="2">
    <citation type="journal article" date="2015" name="Fish Shellfish Immunol.">
        <title>Early steps in the European eel (Anguilla anguilla)-Vibrio vulnificus interaction in the gills: Role of the RtxA13 toxin.</title>
        <authorList>
            <person name="Callol A."/>
            <person name="Pajuelo D."/>
            <person name="Ebbesson L."/>
            <person name="Teles M."/>
            <person name="MacKenzie S."/>
            <person name="Amaro C."/>
        </authorList>
    </citation>
    <scope>NUCLEOTIDE SEQUENCE</scope>
</reference>
<evidence type="ECO:0000313" key="1">
    <source>
        <dbReference type="EMBL" id="JAH43108.1"/>
    </source>
</evidence>
<proteinExistence type="predicted"/>
<name>A0A0E9SRE1_ANGAN</name>